<protein>
    <submittedName>
        <fullName evidence="1">Uncharacterized protein</fullName>
    </submittedName>
</protein>
<dbReference type="Proteomes" id="UP001221757">
    <property type="component" value="Unassembled WGS sequence"/>
</dbReference>
<gene>
    <name evidence="1" type="ORF">B0H17DRAFT_909270</name>
</gene>
<organism evidence="1 2">
    <name type="scientific">Mycena rosella</name>
    <name type="common">Pink bonnet</name>
    <name type="synonym">Agaricus rosellus</name>
    <dbReference type="NCBI Taxonomy" id="1033263"/>
    <lineage>
        <taxon>Eukaryota</taxon>
        <taxon>Fungi</taxon>
        <taxon>Dikarya</taxon>
        <taxon>Basidiomycota</taxon>
        <taxon>Agaricomycotina</taxon>
        <taxon>Agaricomycetes</taxon>
        <taxon>Agaricomycetidae</taxon>
        <taxon>Agaricales</taxon>
        <taxon>Marasmiineae</taxon>
        <taxon>Mycenaceae</taxon>
        <taxon>Mycena</taxon>
    </lineage>
</organism>
<proteinExistence type="predicted"/>
<dbReference type="EMBL" id="JARKIE010000421">
    <property type="protein sequence ID" value="KAJ7640916.1"/>
    <property type="molecule type" value="Genomic_DNA"/>
</dbReference>
<comment type="caution">
    <text evidence="1">The sequence shown here is derived from an EMBL/GenBank/DDBJ whole genome shotgun (WGS) entry which is preliminary data.</text>
</comment>
<feature type="non-terminal residue" evidence="1">
    <location>
        <position position="1"/>
    </location>
</feature>
<sequence length="157" mass="17776">KNPIHLFYDPVPKNSEGDTGKAGDKHYKCRHGNRKIITITKLMHHNVGKLTTHLKNDFPIMYRLFLALYTRKDQPPTQGEIDLARGNVPADGEAAKAYLGKVENAASSILKSLERQAKKAQGDFDQEIFNNLLAEWIVACDQPFDAVEKPEFIRLME</sequence>
<evidence type="ECO:0000313" key="2">
    <source>
        <dbReference type="Proteomes" id="UP001221757"/>
    </source>
</evidence>
<dbReference type="AlphaFoldDB" id="A0AAD7C6V3"/>
<keyword evidence="2" id="KW-1185">Reference proteome</keyword>
<evidence type="ECO:0000313" key="1">
    <source>
        <dbReference type="EMBL" id="KAJ7640916.1"/>
    </source>
</evidence>
<name>A0AAD7C6V3_MYCRO</name>
<accession>A0AAD7C6V3</accession>
<reference evidence="1" key="1">
    <citation type="submission" date="2023-03" db="EMBL/GenBank/DDBJ databases">
        <title>Massive genome expansion in bonnet fungi (Mycena s.s.) driven by repeated elements and novel gene families across ecological guilds.</title>
        <authorList>
            <consortium name="Lawrence Berkeley National Laboratory"/>
            <person name="Harder C.B."/>
            <person name="Miyauchi S."/>
            <person name="Viragh M."/>
            <person name="Kuo A."/>
            <person name="Thoen E."/>
            <person name="Andreopoulos B."/>
            <person name="Lu D."/>
            <person name="Skrede I."/>
            <person name="Drula E."/>
            <person name="Henrissat B."/>
            <person name="Morin E."/>
            <person name="Kohler A."/>
            <person name="Barry K."/>
            <person name="LaButti K."/>
            <person name="Morin E."/>
            <person name="Salamov A."/>
            <person name="Lipzen A."/>
            <person name="Mereny Z."/>
            <person name="Hegedus B."/>
            <person name="Baldrian P."/>
            <person name="Stursova M."/>
            <person name="Weitz H."/>
            <person name="Taylor A."/>
            <person name="Grigoriev I.V."/>
            <person name="Nagy L.G."/>
            <person name="Martin F."/>
            <person name="Kauserud H."/>
        </authorList>
    </citation>
    <scope>NUCLEOTIDE SEQUENCE</scope>
    <source>
        <strain evidence="1">CBHHK067</strain>
    </source>
</reference>
<feature type="non-terminal residue" evidence="1">
    <location>
        <position position="157"/>
    </location>
</feature>